<dbReference type="Gene3D" id="1.10.260.40">
    <property type="entry name" value="lambda repressor-like DNA-binding domains"/>
    <property type="match status" value="1"/>
</dbReference>
<gene>
    <name evidence="2" type="ORF">DEM34_14620</name>
</gene>
<reference evidence="2 3" key="1">
    <citation type="submission" date="2018-05" db="EMBL/GenBank/DDBJ databases">
        <title>Spiribacter halobius sp. nov., a moderately halophilic bacterium isolated from marine solar saltern.</title>
        <authorList>
            <person name="Zheng W.-S."/>
            <person name="Lu D.-C."/>
            <person name="Du Z.-J."/>
        </authorList>
    </citation>
    <scope>NUCLEOTIDE SEQUENCE [LARGE SCALE GENOMIC DNA]</scope>
    <source>
        <strain evidence="2 3">E85</strain>
    </source>
</reference>
<comment type="caution">
    <text evidence="2">The sequence shown here is derived from an EMBL/GenBank/DDBJ whole genome shotgun (WGS) entry which is preliminary data.</text>
</comment>
<dbReference type="InterPro" id="IPR036390">
    <property type="entry name" value="WH_DNA-bd_sf"/>
</dbReference>
<dbReference type="RefSeq" id="WP_109679570.1">
    <property type="nucleotide sequence ID" value="NZ_CP086615.1"/>
</dbReference>
<accession>A0A2U2MYE7</accession>
<dbReference type="GO" id="GO:0003677">
    <property type="term" value="F:DNA binding"/>
    <property type="evidence" value="ECO:0007669"/>
    <property type="project" value="InterPro"/>
</dbReference>
<dbReference type="PROSITE" id="PS50943">
    <property type="entry name" value="HTH_CROC1"/>
    <property type="match status" value="1"/>
</dbReference>
<dbReference type="Proteomes" id="UP000245474">
    <property type="component" value="Unassembled WGS sequence"/>
</dbReference>
<proteinExistence type="predicted"/>
<dbReference type="SUPFAM" id="SSF47413">
    <property type="entry name" value="lambda repressor-like DNA-binding domains"/>
    <property type="match status" value="1"/>
</dbReference>
<name>A0A2U2MYE7_9GAMM</name>
<dbReference type="CDD" id="cd00093">
    <property type="entry name" value="HTH_XRE"/>
    <property type="match status" value="1"/>
</dbReference>
<dbReference type="OrthoDB" id="5298444at2"/>
<evidence type="ECO:0000259" key="1">
    <source>
        <dbReference type="PROSITE" id="PS50943"/>
    </source>
</evidence>
<dbReference type="InterPro" id="IPR010982">
    <property type="entry name" value="Lambda_DNA-bd_dom_sf"/>
</dbReference>
<dbReference type="Pfam" id="PF13443">
    <property type="entry name" value="HTH_26"/>
    <property type="match status" value="1"/>
</dbReference>
<dbReference type="AlphaFoldDB" id="A0A2U2MYE7"/>
<dbReference type="InterPro" id="IPR001387">
    <property type="entry name" value="Cro/C1-type_HTH"/>
</dbReference>
<evidence type="ECO:0000313" key="3">
    <source>
        <dbReference type="Proteomes" id="UP000245474"/>
    </source>
</evidence>
<dbReference type="EMBL" id="QFFI01000026">
    <property type="protein sequence ID" value="PWG61838.1"/>
    <property type="molecule type" value="Genomic_DNA"/>
</dbReference>
<sequence length="264" mass="29393">MPATALPGVFSALRSALKARRVTYAELARRLGVSEPSIKRLFQQQDCKLSRLAAICEAIDLPLETLIEAADQPARPSEPLPLAAERALARNAELFHFLLLLLDRFTPGQIGRTFGLSQASVDLYLRDLERLGIIERDVGERFRFLVPLPVAWRWSGPLGPELKRINQDFIGWVVDRQSEPGVEFLSLTRRMRPETASALQLEANALSERLRQAAHRDQLLCDDSELRAVKLTLGLAPLAIQELRLVGEHAEAGARRRGRTPGVG</sequence>
<dbReference type="SMART" id="SM00530">
    <property type="entry name" value="HTH_XRE"/>
    <property type="match status" value="1"/>
</dbReference>
<feature type="domain" description="HTH cro/C1-type" evidence="1">
    <location>
        <begin position="13"/>
        <end position="66"/>
    </location>
</feature>
<evidence type="ECO:0000313" key="2">
    <source>
        <dbReference type="EMBL" id="PWG61838.1"/>
    </source>
</evidence>
<protein>
    <submittedName>
        <fullName evidence="2">XRE family transcriptional regulator</fullName>
    </submittedName>
</protein>
<organism evidence="2 3">
    <name type="scientific">Sediminicurvatus halobius</name>
    <dbReference type="NCBI Taxonomy" id="2182432"/>
    <lineage>
        <taxon>Bacteria</taxon>
        <taxon>Pseudomonadati</taxon>
        <taxon>Pseudomonadota</taxon>
        <taxon>Gammaproteobacteria</taxon>
        <taxon>Chromatiales</taxon>
        <taxon>Ectothiorhodospiraceae</taxon>
        <taxon>Sediminicurvatus</taxon>
    </lineage>
</organism>
<keyword evidence="3" id="KW-1185">Reference proteome</keyword>
<dbReference type="SUPFAM" id="SSF46785">
    <property type="entry name" value="Winged helix' DNA-binding domain"/>
    <property type="match status" value="1"/>
</dbReference>